<reference evidence="1 2" key="1">
    <citation type="submission" date="2010-12" db="EMBL/GenBank/DDBJ databases">
        <title>Complete sequence of Desulfurispirillum indicum S5.</title>
        <authorList>
            <consortium name="US DOE Joint Genome Institute"/>
            <person name="Lucas S."/>
            <person name="Copeland A."/>
            <person name="Lapidus A."/>
            <person name="Cheng J.-F."/>
            <person name="Goodwin L."/>
            <person name="Pitluck S."/>
            <person name="Chertkov O."/>
            <person name="Held B."/>
            <person name="Detter J.C."/>
            <person name="Han C."/>
            <person name="Tapia R."/>
            <person name="Land M."/>
            <person name="Hauser L."/>
            <person name="Kyrpides N."/>
            <person name="Ivanova N."/>
            <person name="Mikhailova N."/>
            <person name="Haggblom M."/>
            <person name="Rauschenbach I."/>
            <person name="Bini E."/>
            <person name="Woyke T."/>
        </authorList>
    </citation>
    <scope>NUCLEOTIDE SEQUENCE [LARGE SCALE GENOMIC DNA]</scope>
    <source>
        <strain evidence="2">ATCC BAA-1389 / DSM 22839 / S5</strain>
    </source>
</reference>
<protein>
    <submittedName>
        <fullName evidence="1">Uncharacterized protein</fullName>
    </submittedName>
</protein>
<sequence>MDTQVSLKKWILTCFSVLAVALFMVGCGGSSSSSGGGGGGTPTVEAVPQVQLSGLVTKQTVGGSSLSPAALDAPILLIAVDQDGNTSTAIVTTGDYSIMVSKDKPNSLMILDLGTMSFLGALLSGEGLGSFTLSANTDEVEFEVDDAGTVSVATASQDRLTVAAAPEKLQDAFDPATGIDTNKLQADPTKVQHIAFTDFLPRAGTWTTGYDEWKESGTEVWEGVTVTYSYAGVERNFSLVYRNESNNLRQVNALFYEYWKDTWSATGYGSDTEECGGFFAGVLQETDECWGYYHGTTLTAPGFEVETFADTYIIDSEKGVIYFGGEDEIPLPIQLTAGTKFTVEDAGEDDWETWDNSLECVPNIMGNFTDTASNNVNVLRLRCDMSWSWEEKGDDPSGGSGTEKIDVYMLSRYGSFIVVDQGTSNWQTLVANHARFGTFDLTDGTPFTDLTPTSIGGVSVSGAIPGNPSSGNTAEMRNTWLQELWNNRDSIYSWY</sequence>
<proteinExistence type="predicted"/>
<organism evidence="1 2">
    <name type="scientific">Desulfurispirillum indicum (strain ATCC BAA-1389 / DSM 22839 / S5)</name>
    <dbReference type="NCBI Taxonomy" id="653733"/>
    <lineage>
        <taxon>Bacteria</taxon>
        <taxon>Pseudomonadati</taxon>
        <taxon>Chrysiogenota</taxon>
        <taxon>Chrysiogenia</taxon>
        <taxon>Chrysiogenales</taxon>
        <taxon>Chrysiogenaceae</taxon>
        <taxon>Desulfurispirillum</taxon>
    </lineage>
</organism>
<dbReference type="InParanoid" id="E6W300"/>
<evidence type="ECO:0000313" key="1">
    <source>
        <dbReference type="EMBL" id="ADU66825.1"/>
    </source>
</evidence>
<name>E6W300_DESIS</name>
<dbReference type="Proteomes" id="UP000002572">
    <property type="component" value="Chromosome"/>
</dbReference>
<dbReference type="KEGG" id="din:Selin_2105"/>
<dbReference type="RefSeq" id="WP_013506704.1">
    <property type="nucleotide sequence ID" value="NC_014836.1"/>
</dbReference>
<evidence type="ECO:0000313" key="2">
    <source>
        <dbReference type="Proteomes" id="UP000002572"/>
    </source>
</evidence>
<dbReference type="EMBL" id="CP002432">
    <property type="protein sequence ID" value="ADU66825.1"/>
    <property type="molecule type" value="Genomic_DNA"/>
</dbReference>
<gene>
    <name evidence="1" type="ordered locus">Selin_2105</name>
</gene>
<accession>E6W300</accession>
<keyword evidence="2" id="KW-1185">Reference proteome</keyword>
<dbReference type="AlphaFoldDB" id="E6W300"/>
<dbReference type="HOGENOM" id="CLU_550658_0_0_0"/>